<dbReference type="Gene3D" id="2.60.40.1180">
    <property type="entry name" value="Golgi alpha-mannosidase II"/>
    <property type="match status" value="1"/>
</dbReference>
<feature type="domain" description="Ricin B lectin" evidence="2">
    <location>
        <begin position="531"/>
        <end position="663"/>
    </location>
</feature>
<dbReference type="STRING" id="31958.SD37_21780"/>
<dbReference type="InterPro" id="IPR013780">
    <property type="entry name" value="Glyco_hydro_b"/>
</dbReference>
<accession>A0A193C0S5</accession>
<dbReference type="Proteomes" id="UP000093695">
    <property type="component" value="Chromosome"/>
</dbReference>
<name>A0A193C0S5_AMYOR</name>
<dbReference type="Pfam" id="PF14587">
    <property type="entry name" value="Glyco_hydr_30_2"/>
    <property type="match status" value="1"/>
</dbReference>
<gene>
    <name evidence="3" type="ORF">SD37_21780</name>
</gene>
<keyword evidence="4" id="KW-1185">Reference proteome</keyword>
<dbReference type="RefSeq" id="WP_044856459.1">
    <property type="nucleotide sequence ID" value="NZ_CP016174.1"/>
</dbReference>
<evidence type="ECO:0000259" key="2">
    <source>
        <dbReference type="SMART" id="SM00458"/>
    </source>
</evidence>
<dbReference type="PANTHER" id="PTHR42767:SF1">
    <property type="entry name" value="ENDO-BETA-1,6-GALACTANASE-LIKE DOMAIN-CONTAINING PROTEIN"/>
    <property type="match status" value="1"/>
</dbReference>
<dbReference type="SUPFAM" id="SSF50370">
    <property type="entry name" value="Ricin B-like lectins"/>
    <property type="match status" value="1"/>
</dbReference>
<dbReference type="InterPro" id="IPR035992">
    <property type="entry name" value="Ricin_B-like_lectins"/>
</dbReference>
<dbReference type="SMART" id="SM00458">
    <property type="entry name" value="RICIN"/>
    <property type="match status" value="1"/>
</dbReference>
<dbReference type="SUPFAM" id="SSF51445">
    <property type="entry name" value="(Trans)glycosidases"/>
    <property type="match status" value="1"/>
</dbReference>
<dbReference type="Pfam" id="PF14200">
    <property type="entry name" value="RicinB_lectin_2"/>
    <property type="match status" value="1"/>
</dbReference>
<dbReference type="eggNOG" id="COG5520">
    <property type="taxonomic scope" value="Bacteria"/>
</dbReference>
<sequence length="665" mass="70918">MNSRTTFRRLFTLLCVPLTVTGLTVATASAADAITVRPDPTYRHQSFEGWGASLAWMAEATGRYPDPIRTKLADMVFGEDGLNFTIARFNIGGGNAPDVPPYLRPGGAVPGWWKAPAGTTRVDKDWWTPGDPAEFDPAADPNQRWWVDRIKHRVTRWEAFSNSPPYFHTVSGYVSGGFNPTDEQLRTEKAGDFTAYLAKVTKTLEQAHGIKFASVNPLNEPNTNYWKTTLGADGNPTGGKQEGAHIGPSVQSRLIPEMAKALASAGSRAIVSAPDETNPDIFAADWNGWSPEARAAAGRLNVHTYGTGNRPIPRDLAKAAAKPLWMSEVGGSWKDGQDFTSMDPGLGLARQITGDLRELEPNAWVGWQPIEDYNAMKPGGERPEGMNWGEIQIPFDCAANATLANCPIRTNTKYHTMRNFTHYIKPGDRLIGVNDPSSTAALRGENLATVVHVNGGDTERDVTLDLSGFGRIQPGAKVTPVVTDVGGALRTGKAVKVSGQKATLRVPARSVTSFVVDGVGSVASGTGLGSGKAFGFSGVQSGKSLSAENGALVQRTTDASAAAQRWTLADRTGRYGNRDQFTISNAGTGQVLSTAGGAVTLAPAGTDGPASRWMMSTTGDGTWAFVNVGTGQLLDVTGESREDGARIGLYQPTNGANQRWQALAR</sequence>
<dbReference type="InterPro" id="IPR039514">
    <property type="entry name" value="6GAL-like"/>
</dbReference>
<dbReference type="KEGG" id="aori:SD37_21780"/>
<proteinExistence type="predicted"/>
<evidence type="ECO:0000256" key="1">
    <source>
        <dbReference type="SAM" id="SignalP"/>
    </source>
</evidence>
<protein>
    <submittedName>
        <fullName evidence="3">Ricin-type beta-trefoil lectin domain protein</fullName>
    </submittedName>
</protein>
<dbReference type="EMBL" id="CP016174">
    <property type="protein sequence ID" value="ANN18019.1"/>
    <property type="molecule type" value="Genomic_DNA"/>
</dbReference>
<dbReference type="InterPro" id="IPR000772">
    <property type="entry name" value="Ricin_B_lectin"/>
</dbReference>
<dbReference type="PROSITE" id="PS50231">
    <property type="entry name" value="RICIN_B_LECTIN"/>
    <property type="match status" value="1"/>
</dbReference>
<keyword evidence="3" id="KW-0430">Lectin</keyword>
<feature type="chain" id="PRO_5039419778" evidence="1">
    <location>
        <begin position="31"/>
        <end position="665"/>
    </location>
</feature>
<dbReference type="SUPFAM" id="SSF51011">
    <property type="entry name" value="Glycosyl hydrolase domain"/>
    <property type="match status" value="1"/>
</dbReference>
<feature type="signal peptide" evidence="1">
    <location>
        <begin position="1"/>
        <end position="30"/>
    </location>
</feature>
<dbReference type="InterPro" id="IPR039743">
    <property type="entry name" value="6GAL/EXGAL"/>
</dbReference>
<evidence type="ECO:0000313" key="3">
    <source>
        <dbReference type="EMBL" id="ANN18019.1"/>
    </source>
</evidence>
<dbReference type="PANTHER" id="PTHR42767">
    <property type="entry name" value="ENDO-BETA-1,6-GALACTANASE"/>
    <property type="match status" value="1"/>
</dbReference>
<reference evidence="3 4" key="1">
    <citation type="journal article" date="2015" name="Genome Announc.">
        <title>Draft Genome Sequence of Norvancomycin-Producing Strain Amycolatopsis orientalis CPCC200066.</title>
        <authorList>
            <person name="Lei X."/>
            <person name="Yuan F."/>
            <person name="Shi Y."/>
            <person name="Li X."/>
            <person name="Wang L."/>
            <person name="Hong B."/>
        </authorList>
    </citation>
    <scope>NUCLEOTIDE SEQUENCE [LARGE SCALE GENOMIC DNA]</scope>
    <source>
        <strain evidence="3 4">B-37</strain>
    </source>
</reference>
<dbReference type="CDD" id="cd00161">
    <property type="entry name" value="beta-trefoil_Ricin-like"/>
    <property type="match status" value="1"/>
</dbReference>
<dbReference type="AlphaFoldDB" id="A0A193C0S5"/>
<dbReference type="Gene3D" id="2.80.10.50">
    <property type="match status" value="1"/>
</dbReference>
<dbReference type="GO" id="GO:0030246">
    <property type="term" value="F:carbohydrate binding"/>
    <property type="evidence" value="ECO:0007669"/>
    <property type="project" value="UniProtKB-KW"/>
</dbReference>
<dbReference type="Gene3D" id="3.20.20.80">
    <property type="entry name" value="Glycosidases"/>
    <property type="match status" value="1"/>
</dbReference>
<dbReference type="InterPro" id="IPR017853">
    <property type="entry name" value="GH"/>
</dbReference>
<dbReference type="GO" id="GO:0004553">
    <property type="term" value="F:hydrolase activity, hydrolyzing O-glycosyl compounds"/>
    <property type="evidence" value="ECO:0007669"/>
    <property type="project" value="InterPro"/>
</dbReference>
<keyword evidence="1" id="KW-0732">Signal</keyword>
<organism evidence="3 4">
    <name type="scientific">Amycolatopsis orientalis</name>
    <name type="common">Nocardia orientalis</name>
    <dbReference type="NCBI Taxonomy" id="31958"/>
    <lineage>
        <taxon>Bacteria</taxon>
        <taxon>Bacillati</taxon>
        <taxon>Actinomycetota</taxon>
        <taxon>Actinomycetes</taxon>
        <taxon>Pseudonocardiales</taxon>
        <taxon>Pseudonocardiaceae</taxon>
        <taxon>Amycolatopsis</taxon>
    </lineage>
</organism>
<evidence type="ECO:0000313" key="4">
    <source>
        <dbReference type="Proteomes" id="UP000093695"/>
    </source>
</evidence>